<dbReference type="GO" id="GO:0016020">
    <property type="term" value="C:membrane"/>
    <property type="evidence" value="ECO:0007669"/>
    <property type="project" value="UniProtKB-SubCell"/>
</dbReference>
<keyword evidence="2 5" id="KW-0812">Transmembrane</keyword>
<keyword evidence="3 5" id="KW-1133">Transmembrane helix</keyword>
<protein>
    <submittedName>
        <fullName evidence="6">DoxX family protein</fullName>
    </submittedName>
</protein>
<accession>A0A831QPH4</accession>
<comment type="caution">
    <text evidence="6">The sequence shown here is derived from an EMBL/GenBank/DDBJ whole genome shotgun (WGS) entry which is preliminary data.</text>
</comment>
<dbReference type="EMBL" id="DRGL01000023">
    <property type="protein sequence ID" value="HEA20392.1"/>
    <property type="molecule type" value="Genomic_DNA"/>
</dbReference>
<feature type="transmembrane region" description="Helical" evidence="5">
    <location>
        <begin position="7"/>
        <end position="27"/>
    </location>
</feature>
<evidence type="ECO:0000256" key="5">
    <source>
        <dbReference type="SAM" id="Phobius"/>
    </source>
</evidence>
<evidence type="ECO:0000256" key="4">
    <source>
        <dbReference type="ARBA" id="ARBA00023136"/>
    </source>
</evidence>
<dbReference type="Pfam" id="PF13564">
    <property type="entry name" value="DoxX_2"/>
    <property type="match status" value="1"/>
</dbReference>
<comment type="subcellular location">
    <subcellularLocation>
        <location evidence="1">Membrane</location>
        <topology evidence="1">Multi-pass membrane protein</topology>
    </subcellularLocation>
</comment>
<feature type="transmembrane region" description="Helical" evidence="5">
    <location>
        <begin position="72"/>
        <end position="90"/>
    </location>
</feature>
<feature type="transmembrane region" description="Helical" evidence="5">
    <location>
        <begin position="47"/>
        <end position="65"/>
    </location>
</feature>
<feature type="transmembrane region" description="Helical" evidence="5">
    <location>
        <begin position="96"/>
        <end position="113"/>
    </location>
</feature>
<name>A0A831QPH4_9FLAO</name>
<evidence type="ECO:0000256" key="2">
    <source>
        <dbReference type="ARBA" id="ARBA00022692"/>
    </source>
</evidence>
<keyword evidence="4 5" id="KW-0472">Membrane</keyword>
<evidence type="ECO:0000313" key="6">
    <source>
        <dbReference type="EMBL" id="HEA20392.1"/>
    </source>
</evidence>
<reference evidence="6" key="1">
    <citation type="journal article" date="2020" name="mSystems">
        <title>Genome- and Community-Level Interaction Insights into Carbon Utilization and Element Cycling Functions of Hydrothermarchaeota in Hydrothermal Sediment.</title>
        <authorList>
            <person name="Zhou Z."/>
            <person name="Liu Y."/>
            <person name="Xu W."/>
            <person name="Pan J."/>
            <person name="Luo Z.H."/>
            <person name="Li M."/>
        </authorList>
    </citation>
    <scope>NUCLEOTIDE SEQUENCE [LARGE SCALE GENOMIC DNA]</scope>
    <source>
        <strain evidence="6">HyVt-345</strain>
    </source>
</reference>
<dbReference type="InterPro" id="IPR032808">
    <property type="entry name" value="DoxX"/>
</dbReference>
<evidence type="ECO:0000256" key="1">
    <source>
        <dbReference type="ARBA" id="ARBA00004141"/>
    </source>
</evidence>
<dbReference type="AlphaFoldDB" id="A0A831QPH4"/>
<evidence type="ECO:0000256" key="3">
    <source>
        <dbReference type="ARBA" id="ARBA00022989"/>
    </source>
</evidence>
<dbReference type="Proteomes" id="UP000886191">
    <property type="component" value="Unassembled WGS sequence"/>
</dbReference>
<sequence length="123" mass="13770">MKIKKIVYWIATGLLSALLVFSLYNYIFNFEVMTEAMEGFNFPPFLIYFLIIAKALGLIAILSNIKGVLKEWAYAGFFYNFLLAFLAHYMAGDGEGGGAVVALLLLVVSYVTGKQVRPWIIRG</sequence>
<gene>
    <name evidence="6" type="ORF">ENH87_05690</name>
</gene>
<organism evidence="6">
    <name type="scientific">Pricia antarctica</name>
    <dbReference type="NCBI Taxonomy" id="641691"/>
    <lineage>
        <taxon>Bacteria</taxon>
        <taxon>Pseudomonadati</taxon>
        <taxon>Bacteroidota</taxon>
        <taxon>Flavobacteriia</taxon>
        <taxon>Flavobacteriales</taxon>
        <taxon>Flavobacteriaceae</taxon>
        <taxon>Pricia</taxon>
    </lineage>
</organism>
<proteinExistence type="predicted"/>